<protein>
    <submittedName>
        <fullName evidence="1">Uncharacterized protein</fullName>
    </submittedName>
</protein>
<sequence length="37" mass="4133">MRATEKKVKLTEAKSSKLLLQTNSLVYPVLVMRIGEG</sequence>
<proteinExistence type="predicted"/>
<reference evidence="1" key="1">
    <citation type="submission" date="2014-09" db="EMBL/GenBank/DDBJ databases">
        <authorList>
            <person name="Magalhaes I.L.F."/>
            <person name="Oliveira U."/>
            <person name="Santos F.R."/>
            <person name="Vidigal T.H.D.A."/>
            <person name="Brescovit A.D."/>
            <person name="Santos A.J."/>
        </authorList>
    </citation>
    <scope>NUCLEOTIDE SEQUENCE</scope>
    <source>
        <tissue evidence="1">Shoot tissue taken approximately 20 cm above the soil surface</tissue>
    </source>
</reference>
<organism evidence="1">
    <name type="scientific">Arundo donax</name>
    <name type="common">Giant reed</name>
    <name type="synonym">Donax arundinaceus</name>
    <dbReference type="NCBI Taxonomy" id="35708"/>
    <lineage>
        <taxon>Eukaryota</taxon>
        <taxon>Viridiplantae</taxon>
        <taxon>Streptophyta</taxon>
        <taxon>Embryophyta</taxon>
        <taxon>Tracheophyta</taxon>
        <taxon>Spermatophyta</taxon>
        <taxon>Magnoliopsida</taxon>
        <taxon>Liliopsida</taxon>
        <taxon>Poales</taxon>
        <taxon>Poaceae</taxon>
        <taxon>PACMAD clade</taxon>
        <taxon>Arundinoideae</taxon>
        <taxon>Arundineae</taxon>
        <taxon>Arundo</taxon>
    </lineage>
</organism>
<dbReference type="EMBL" id="GBRH01209886">
    <property type="protein sequence ID" value="JAD88009.1"/>
    <property type="molecule type" value="Transcribed_RNA"/>
</dbReference>
<evidence type="ECO:0000313" key="1">
    <source>
        <dbReference type="EMBL" id="JAD88009.1"/>
    </source>
</evidence>
<accession>A0A0A9DHF2</accession>
<dbReference type="AlphaFoldDB" id="A0A0A9DHF2"/>
<name>A0A0A9DHF2_ARUDO</name>
<reference evidence="1" key="2">
    <citation type="journal article" date="2015" name="Data Brief">
        <title>Shoot transcriptome of the giant reed, Arundo donax.</title>
        <authorList>
            <person name="Barrero R.A."/>
            <person name="Guerrero F.D."/>
            <person name="Moolhuijzen P."/>
            <person name="Goolsby J.A."/>
            <person name="Tidwell J."/>
            <person name="Bellgard S.E."/>
            <person name="Bellgard M.I."/>
        </authorList>
    </citation>
    <scope>NUCLEOTIDE SEQUENCE</scope>
    <source>
        <tissue evidence="1">Shoot tissue taken approximately 20 cm above the soil surface</tissue>
    </source>
</reference>